<evidence type="ECO:0000256" key="7">
    <source>
        <dbReference type="ARBA" id="ARBA00023136"/>
    </source>
</evidence>
<gene>
    <name evidence="11" type="primary">siaT_4</name>
    <name evidence="11" type="ORF">NCTC7582_03000</name>
</gene>
<feature type="transmembrane region" description="Helical" evidence="9">
    <location>
        <begin position="46"/>
        <end position="64"/>
    </location>
</feature>
<evidence type="ECO:0000256" key="3">
    <source>
        <dbReference type="ARBA" id="ARBA00022475"/>
    </source>
</evidence>
<dbReference type="GO" id="GO:0015740">
    <property type="term" value="P:C4-dicarboxylate transport"/>
    <property type="evidence" value="ECO:0007669"/>
    <property type="project" value="TreeGrafter"/>
</dbReference>
<dbReference type="Proteomes" id="UP000251431">
    <property type="component" value="Unassembled WGS sequence"/>
</dbReference>
<accession>A0A2X0Y280</accession>
<dbReference type="AlphaFoldDB" id="A0A2X0Y280"/>
<evidence type="ECO:0000256" key="4">
    <source>
        <dbReference type="ARBA" id="ARBA00022519"/>
    </source>
</evidence>
<feature type="transmembrane region" description="Helical" evidence="9">
    <location>
        <begin position="12"/>
        <end position="31"/>
    </location>
</feature>
<keyword evidence="2" id="KW-0813">Transport</keyword>
<evidence type="ECO:0000313" key="11">
    <source>
        <dbReference type="EMBL" id="SPU00118.1"/>
    </source>
</evidence>
<name>A0A2X0Y280_9BACI</name>
<keyword evidence="4" id="KW-0997">Cell inner membrane</keyword>
<comment type="subcellular location">
    <subcellularLocation>
        <location evidence="1">Cell inner membrane</location>
        <topology evidence="1">Multi-pass membrane protein</topology>
    </subcellularLocation>
</comment>
<keyword evidence="7 9" id="KW-0472">Membrane</keyword>
<feature type="transmembrane region" description="Helical" evidence="9">
    <location>
        <begin position="127"/>
        <end position="148"/>
    </location>
</feature>
<organism evidence="11 12">
    <name type="scientific">Lysinibacillus capsici</name>
    <dbReference type="NCBI Taxonomy" id="2115968"/>
    <lineage>
        <taxon>Bacteria</taxon>
        <taxon>Bacillati</taxon>
        <taxon>Bacillota</taxon>
        <taxon>Bacilli</taxon>
        <taxon>Bacillales</taxon>
        <taxon>Bacillaceae</taxon>
        <taxon>Lysinibacillus</taxon>
    </lineage>
</organism>
<dbReference type="InterPro" id="IPR055348">
    <property type="entry name" value="DctQ"/>
</dbReference>
<dbReference type="InterPro" id="IPR007387">
    <property type="entry name" value="TRAP_DctQ"/>
</dbReference>
<evidence type="ECO:0000256" key="5">
    <source>
        <dbReference type="ARBA" id="ARBA00022692"/>
    </source>
</evidence>
<evidence type="ECO:0000256" key="1">
    <source>
        <dbReference type="ARBA" id="ARBA00004429"/>
    </source>
</evidence>
<dbReference type="RefSeq" id="WP_112117607.1">
    <property type="nucleotide sequence ID" value="NZ_CP134502.1"/>
</dbReference>
<dbReference type="PANTHER" id="PTHR35011">
    <property type="entry name" value="2,3-DIKETO-L-GULONATE TRAP TRANSPORTER SMALL PERMEASE PROTEIN YIAM"/>
    <property type="match status" value="1"/>
</dbReference>
<dbReference type="EMBL" id="UAQE01000001">
    <property type="protein sequence ID" value="SPU00118.1"/>
    <property type="molecule type" value="Genomic_DNA"/>
</dbReference>
<dbReference type="PANTHER" id="PTHR35011:SF2">
    <property type="entry name" value="2,3-DIKETO-L-GULONATE TRAP TRANSPORTER SMALL PERMEASE PROTEIN YIAM"/>
    <property type="match status" value="1"/>
</dbReference>
<evidence type="ECO:0000256" key="6">
    <source>
        <dbReference type="ARBA" id="ARBA00022989"/>
    </source>
</evidence>
<dbReference type="Pfam" id="PF04290">
    <property type="entry name" value="DctQ"/>
    <property type="match status" value="1"/>
</dbReference>
<evidence type="ECO:0000259" key="10">
    <source>
        <dbReference type="Pfam" id="PF04290"/>
    </source>
</evidence>
<sequence length="158" mass="17791">MKINNVINKIMSYVLGVLFIFMTLLATYQVVARYVFNAPSTISEDLLSYSFVWLSLIGATVLFTDKGHMNIDFLYDKMSSKIQNLFDIITNILVLVTSILIFIYGGVKLIDVGSLQISPTLNIPLSYVYSIFPIMGVILLIICICNIYETITKKLKQG</sequence>
<protein>
    <submittedName>
        <fullName evidence="11">C4-dicarboxylate transport system permease small protein</fullName>
    </submittedName>
</protein>
<dbReference type="GO" id="GO:0022857">
    <property type="term" value="F:transmembrane transporter activity"/>
    <property type="evidence" value="ECO:0007669"/>
    <property type="project" value="TreeGrafter"/>
</dbReference>
<evidence type="ECO:0000313" key="12">
    <source>
        <dbReference type="Proteomes" id="UP000251431"/>
    </source>
</evidence>
<keyword evidence="3" id="KW-1003">Cell membrane</keyword>
<reference evidence="11 12" key="1">
    <citation type="submission" date="2018-06" db="EMBL/GenBank/DDBJ databases">
        <authorList>
            <consortium name="Pathogen Informatics"/>
            <person name="Doyle S."/>
        </authorList>
    </citation>
    <scope>NUCLEOTIDE SEQUENCE [LARGE SCALE GENOMIC DNA]</scope>
    <source>
        <strain evidence="11 12">NCTC7582</strain>
    </source>
</reference>
<evidence type="ECO:0000256" key="8">
    <source>
        <dbReference type="ARBA" id="ARBA00038436"/>
    </source>
</evidence>
<feature type="transmembrane region" description="Helical" evidence="9">
    <location>
        <begin position="85"/>
        <end position="107"/>
    </location>
</feature>
<evidence type="ECO:0000256" key="9">
    <source>
        <dbReference type="SAM" id="Phobius"/>
    </source>
</evidence>
<keyword evidence="5 9" id="KW-0812">Transmembrane</keyword>
<comment type="similarity">
    <text evidence="8">Belongs to the TRAP transporter small permease family.</text>
</comment>
<proteinExistence type="inferred from homology"/>
<feature type="domain" description="Tripartite ATP-independent periplasmic transporters DctQ component" evidence="10">
    <location>
        <begin position="22"/>
        <end position="151"/>
    </location>
</feature>
<keyword evidence="6 9" id="KW-1133">Transmembrane helix</keyword>
<dbReference type="GO" id="GO:0005886">
    <property type="term" value="C:plasma membrane"/>
    <property type="evidence" value="ECO:0007669"/>
    <property type="project" value="UniProtKB-SubCell"/>
</dbReference>
<evidence type="ECO:0000256" key="2">
    <source>
        <dbReference type="ARBA" id="ARBA00022448"/>
    </source>
</evidence>